<organism evidence="2 3">
    <name type="scientific">Mucuna pruriens</name>
    <name type="common">Velvet bean</name>
    <name type="synonym">Dolichos pruriens</name>
    <dbReference type="NCBI Taxonomy" id="157652"/>
    <lineage>
        <taxon>Eukaryota</taxon>
        <taxon>Viridiplantae</taxon>
        <taxon>Streptophyta</taxon>
        <taxon>Embryophyta</taxon>
        <taxon>Tracheophyta</taxon>
        <taxon>Spermatophyta</taxon>
        <taxon>Magnoliopsida</taxon>
        <taxon>eudicotyledons</taxon>
        <taxon>Gunneridae</taxon>
        <taxon>Pentapetalae</taxon>
        <taxon>rosids</taxon>
        <taxon>fabids</taxon>
        <taxon>Fabales</taxon>
        <taxon>Fabaceae</taxon>
        <taxon>Papilionoideae</taxon>
        <taxon>50 kb inversion clade</taxon>
        <taxon>NPAAA clade</taxon>
        <taxon>indigoferoid/millettioid clade</taxon>
        <taxon>Phaseoleae</taxon>
        <taxon>Mucuna</taxon>
    </lineage>
</organism>
<sequence>MSGGESSKEAREEPKKKQVTSEKGLPTSRDIGVERSRKRKARGVLAVRGKVDTTLTPMITFNERDIDKRKSEFYAETSSVECRLALGKDWSDLVSIETNPTQSRLSVDSDATESDRLSFG</sequence>
<reference evidence="2" key="1">
    <citation type="submission" date="2018-05" db="EMBL/GenBank/DDBJ databases">
        <title>Draft genome of Mucuna pruriens seed.</title>
        <authorList>
            <person name="Nnadi N.E."/>
            <person name="Vos R."/>
            <person name="Hasami M.H."/>
            <person name="Devisetty U.K."/>
            <person name="Aguiy J.C."/>
        </authorList>
    </citation>
    <scope>NUCLEOTIDE SEQUENCE [LARGE SCALE GENOMIC DNA]</scope>
    <source>
        <strain evidence="2">JCA_2017</strain>
    </source>
</reference>
<feature type="non-terminal residue" evidence="2">
    <location>
        <position position="1"/>
    </location>
</feature>
<protein>
    <submittedName>
        <fullName evidence="2">Uncharacterized protein</fullName>
    </submittedName>
</protein>
<feature type="region of interest" description="Disordered" evidence="1">
    <location>
        <begin position="97"/>
        <end position="120"/>
    </location>
</feature>
<proteinExistence type="predicted"/>
<feature type="compositionally biased region" description="Polar residues" evidence="1">
    <location>
        <begin position="97"/>
        <end position="106"/>
    </location>
</feature>
<feature type="compositionally biased region" description="Basic and acidic residues" evidence="1">
    <location>
        <begin position="1"/>
        <end position="20"/>
    </location>
</feature>
<evidence type="ECO:0000313" key="3">
    <source>
        <dbReference type="Proteomes" id="UP000257109"/>
    </source>
</evidence>
<evidence type="ECO:0000313" key="2">
    <source>
        <dbReference type="EMBL" id="RDY04070.1"/>
    </source>
</evidence>
<dbReference type="AlphaFoldDB" id="A0A371HMQ4"/>
<keyword evidence="3" id="KW-1185">Reference proteome</keyword>
<dbReference type="Proteomes" id="UP000257109">
    <property type="component" value="Unassembled WGS sequence"/>
</dbReference>
<feature type="region of interest" description="Disordered" evidence="1">
    <location>
        <begin position="1"/>
        <end position="42"/>
    </location>
</feature>
<evidence type="ECO:0000256" key="1">
    <source>
        <dbReference type="SAM" id="MobiDB-lite"/>
    </source>
</evidence>
<comment type="caution">
    <text evidence="2">The sequence shown here is derived from an EMBL/GenBank/DDBJ whole genome shotgun (WGS) entry which is preliminary data.</text>
</comment>
<dbReference type="EMBL" id="QJKJ01002157">
    <property type="protein sequence ID" value="RDY04070.1"/>
    <property type="molecule type" value="Genomic_DNA"/>
</dbReference>
<accession>A0A371HMQ4</accession>
<name>A0A371HMQ4_MUCPR</name>
<gene>
    <name evidence="2" type="ORF">CR513_12279</name>
</gene>